<dbReference type="PROSITE" id="PS01124">
    <property type="entry name" value="HTH_ARAC_FAMILY_2"/>
    <property type="match status" value="1"/>
</dbReference>
<evidence type="ECO:0000313" key="6">
    <source>
        <dbReference type="Proteomes" id="UP000661649"/>
    </source>
</evidence>
<accession>A0ABR7PBA3</accession>
<dbReference type="Pfam" id="PF12833">
    <property type="entry name" value="HTH_18"/>
    <property type="match status" value="1"/>
</dbReference>
<keyword evidence="3" id="KW-0804">Transcription</keyword>
<evidence type="ECO:0000256" key="1">
    <source>
        <dbReference type="ARBA" id="ARBA00023015"/>
    </source>
</evidence>
<gene>
    <name evidence="5" type="ORF">H8712_08065</name>
</gene>
<dbReference type="InterPro" id="IPR020449">
    <property type="entry name" value="Tscrpt_reg_AraC-type_HTH"/>
</dbReference>
<dbReference type="Proteomes" id="UP000661649">
    <property type="component" value="Unassembled WGS sequence"/>
</dbReference>
<dbReference type="PROSITE" id="PS00041">
    <property type="entry name" value="HTH_ARAC_FAMILY_1"/>
    <property type="match status" value="1"/>
</dbReference>
<dbReference type="Gene3D" id="1.10.10.60">
    <property type="entry name" value="Homeodomain-like"/>
    <property type="match status" value="2"/>
</dbReference>
<dbReference type="InterPro" id="IPR009057">
    <property type="entry name" value="Homeodomain-like_sf"/>
</dbReference>
<organism evidence="5 6">
    <name type="scientific">Blautia stercoris</name>
    <dbReference type="NCBI Taxonomy" id="871664"/>
    <lineage>
        <taxon>Bacteria</taxon>
        <taxon>Bacillati</taxon>
        <taxon>Bacillota</taxon>
        <taxon>Clostridia</taxon>
        <taxon>Lachnospirales</taxon>
        <taxon>Lachnospiraceae</taxon>
        <taxon>Blautia</taxon>
    </lineage>
</organism>
<evidence type="ECO:0000256" key="2">
    <source>
        <dbReference type="ARBA" id="ARBA00023125"/>
    </source>
</evidence>
<dbReference type="InterPro" id="IPR013096">
    <property type="entry name" value="Cupin_2"/>
</dbReference>
<dbReference type="PRINTS" id="PR00032">
    <property type="entry name" value="HTHARAC"/>
</dbReference>
<dbReference type="InterPro" id="IPR018060">
    <property type="entry name" value="HTH_AraC"/>
</dbReference>
<dbReference type="SMART" id="SM00342">
    <property type="entry name" value="HTH_ARAC"/>
    <property type="match status" value="1"/>
</dbReference>
<dbReference type="InterPro" id="IPR014710">
    <property type="entry name" value="RmlC-like_jellyroll"/>
</dbReference>
<sequence>MSNEFINLGSANSRPEDFNLRYISISKYEGDWHSLPHTHQFSELFYVLRGEGIFYIEDKKVSMKTDDLMIINPYVEHTEKTLPNNPMEYIVFGVEGLAFSFNDPDQDGTQGYSFYSYGSDKNQFINFAQLMMREFQDKKSGFEKVCHGLLQVLLVYIARKQNLSVISDSSFRLSKECALAKRYIDINYSQNITLDSLAEITHINKFYLAHSFTECIGQSPINYLTNRRLEASKELLTSSNLSVTQVASSVGFSSQSYFSQNFQKKVGMSPRQYRKLHSK</sequence>
<dbReference type="InterPro" id="IPR037923">
    <property type="entry name" value="HTH-like"/>
</dbReference>
<dbReference type="CDD" id="cd02208">
    <property type="entry name" value="cupin_RmlC-like"/>
    <property type="match status" value="1"/>
</dbReference>
<dbReference type="PANTHER" id="PTHR43280:SF28">
    <property type="entry name" value="HTH-TYPE TRANSCRIPTIONAL ACTIVATOR RHAS"/>
    <property type="match status" value="1"/>
</dbReference>
<dbReference type="Gene3D" id="2.60.120.10">
    <property type="entry name" value="Jelly Rolls"/>
    <property type="match status" value="1"/>
</dbReference>
<dbReference type="SUPFAM" id="SSF46689">
    <property type="entry name" value="Homeodomain-like"/>
    <property type="match status" value="2"/>
</dbReference>
<protein>
    <submittedName>
        <fullName evidence="5">Helix-turn-helix domain-containing protein</fullName>
    </submittedName>
</protein>
<dbReference type="EMBL" id="JACRTP010000003">
    <property type="protein sequence ID" value="MBC8628569.1"/>
    <property type="molecule type" value="Genomic_DNA"/>
</dbReference>
<proteinExistence type="predicted"/>
<reference evidence="5 6" key="1">
    <citation type="submission" date="2020-08" db="EMBL/GenBank/DDBJ databases">
        <title>Genome public.</title>
        <authorList>
            <person name="Liu C."/>
            <person name="Sun Q."/>
        </authorList>
    </citation>
    <scope>NUCLEOTIDE SEQUENCE [LARGE SCALE GENOMIC DNA]</scope>
    <source>
        <strain evidence="5 6">3_YM_SP_D4_24.mj</strain>
    </source>
</reference>
<dbReference type="SUPFAM" id="SSF51215">
    <property type="entry name" value="Regulatory protein AraC"/>
    <property type="match status" value="1"/>
</dbReference>
<comment type="caution">
    <text evidence="5">The sequence shown here is derived from an EMBL/GenBank/DDBJ whole genome shotgun (WGS) entry which is preliminary data.</text>
</comment>
<dbReference type="Pfam" id="PF07883">
    <property type="entry name" value="Cupin_2"/>
    <property type="match status" value="1"/>
</dbReference>
<dbReference type="RefSeq" id="WP_117456803.1">
    <property type="nucleotide sequence ID" value="NZ_JACRTP010000003.1"/>
</dbReference>
<keyword evidence="2" id="KW-0238">DNA-binding</keyword>
<dbReference type="PANTHER" id="PTHR43280">
    <property type="entry name" value="ARAC-FAMILY TRANSCRIPTIONAL REGULATOR"/>
    <property type="match status" value="1"/>
</dbReference>
<evidence type="ECO:0000313" key="5">
    <source>
        <dbReference type="EMBL" id="MBC8628569.1"/>
    </source>
</evidence>
<evidence type="ECO:0000259" key="4">
    <source>
        <dbReference type="PROSITE" id="PS01124"/>
    </source>
</evidence>
<feature type="domain" description="HTH araC/xylS-type" evidence="4">
    <location>
        <begin position="178"/>
        <end position="276"/>
    </location>
</feature>
<keyword evidence="1" id="KW-0805">Transcription regulation</keyword>
<dbReference type="InterPro" id="IPR018062">
    <property type="entry name" value="HTH_AraC-typ_CS"/>
</dbReference>
<evidence type="ECO:0000256" key="3">
    <source>
        <dbReference type="ARBA" id="ARBA00023163"/>
    </source>
</evidence>
<name>A0ABR7PBA3_9FIRM</name>
<keyword evidence="6" id="KW-1185">Reference proteome</keyword>